<keyword evidence="5" id="KW-0238">DNA-binding</keyword>
<comment type="caution">
    <text evidence="10">The sequence shown here is derived from an EMBL/GenBank/DDBJ whole genome shotgun (WGS) entry which is preliminary data.</text>
</comment>
<keyword evidence="6" id="KW-0804">Transcription</keyword>
<dbReference type="Proteomes" id="UP000258309">
    <property type="component" value="Unassembled WGS sequence"/>
</dbReference>
<feature type="compositionally biased region" description="Low complexity" evidence="8">
    <location>
        <begin position="165"/>
        <end position="182"/>
    </location>
</feature>
<evidence type="ECO:0000256" key="8">
    <source>
        <dbReference type="SAM" id="MobiDB-lite"/>
    </source>
</evidence>
<gene>
    <name evidence="10" type="ORF">B7463_g3128</name>
</gene>
<evidence type="ECO:0000259" key="9">
    <source>
        <dbReference type="SMART" id="SM00906"/>
    </source>
</evidence>
<keyword evidence="3" id="KW-0862">Zinc</keyword>
<dbReference type="Pfam" id="PF04082">
    <property type="entry name" value="Fungal_trans"/>
    <property type="match status" value="1"/>
</dbReference>
<evidence type="ECO:0000256" key="1">
    <source>
        <dbReference type="ARBA" id="ARBA00004123"/>
    </source>
</evidence>
<keyword evidence="4" id="KW-0805">Transcription regulation</keyword>
<dbReference type="CDD" id="cd12148">
    <property type="entry name" value="fungal_TF_MHR"/>
    <property type="match status" value="1"/>
</dbReference>
<dbReference type="EMBL" id="NCSJ02000039">
    <property type="protein sequence ID" value="RFU33219.1"/>
    <property type="molecule type" value="Genomic_DNA"/>
</dbReference>
<feature type="non-terminal residue" evidence="10">
    <location>
        <position position="816"/>
    </location>
</feature>
<reference evidence="10 11" key="1">
    <citation type="submission" date="2018-05" db="EMBL/GenBank/DDBJ databases">
        <title>Draft genome sequence of Scytalidium lignicola DSM 105466, a ubiquitous saprotrophic fungus.</title>
        <authorList>
            <person name="Buettner E."/>
            <person name="Gebauer A.M."/>
            <person name="Hofrichter M."/>
            <person name="Liers C."/>
            <person name="Kellner H."/>
        </authorList>
    </citation>
    <scope>NUCLEOTIDE SEQUENCE [LARGE SCALE GENOMIC DNA]</scope>
    <source>
        <strain evidence="10 11">DSM 105466</strain>
    </source>
</reference>
<dbReference type="GO" id="GO:0000981">
    <property type="term" value="F:DNA-binding transcription factor activity, RNA polymerase II-specific"/>
    <property type="evidence" value="ECO:0007669"/>
    <property type="project" value="InterPro"/>
</dbReference>
<feature type="non-terminal residue" evidence="10">
    <location>
        <position position="1"/>
    </location>
</feature>
<keyword evidence="7" id="KW-0539">Nucleus</keyword>
<feature type="domain" description="Xylanolytic transcriptional activator regulatory" evidence="9">
    <location>
        <begin position="415"/>
        <end position="492"/>
    </location>
</feature>
<evidence type="ECO:0000256" key="2">
    <source>
        <dbReference type="ARBA" id="ARBA00022723"/>
    </source>
</evidence>
<name>A0A3E2HIG9_SCYLI</name>
<dbReference type="SMART" id="SM00906">
    <property type="entry name" value="Fungal_trans"/>
    <property type="match status" value="1"/>
</dbReference>
<dbReference type="InterPro" id="IPR051615">
    <property type="entry name" value="Transcr_Regulatory_Elem"/>
</dbReference>
<accession>A0A3E2HIG9</accession>
<dbReference type="CDD" id="cd00067">
    <property type="entry name" value="GAL4"/>
    <property type="match status" value="1"/>
</dbReference>
<evidence type="ECO:0000313" key="11">
    <source>
        <dbReference type="Proteomes" id="UP000258309"/>
    </source>
</evidence>
<keyword evidence="11" id="KW-1185">Reference proteome</keyword>
<evidence type="ECO:0000256" key="5">
    <source>
        <dbReference type="ARBA" id="ARBA00023125"/>
    </source>
</evidence>
<dbReference type="Gene3D" id="4.10.240.10">
    <property type="entry name" value="Zn(2)-C6 fungal-type DNA-binding domain"/>
    <property type="match status" value="1"/>
</dbReference>
<evidence type="ECO:0000313" key="10">
    <source>
        <dbReference type="EMBL" id="RFU33219.1"/>
    </source>
</evidence>
<feature type="region of interest" description="Disordered" evidence="8">
    <location>
        <begin position="92"/>
        <end position="183"/>
    </location>
</feature>
<dbReference type="STRING" id="5539.A0A3E2HIG9"/>
<evidence type="ECO:0000256" key="4">
    <source>
        <dbReference type="ARBA" id="ARBA00023015"/>
    </source>
</evidence>
<dbReference type="PANTHER" id="PTHR31313:SF77">
    <property type="entry name" value="ZN(II)2CYS6 TRANSCRIPTION FACTOR (EUROFUNG)"/>
    <property type="match status" value="1"/>
</dbReference>
<evidence type="ECO:0000256" key="7">
    <source>
        <dbReference type="ARBA" id="ARBA00023242"/>
    </source>
</evidence>
<proteinExistence type="predicted"/>
<evidence type="ECO:0000256" key="6">
    <source>
        <dbReference type="ARBA" id="ARBA00023163"/>
    </source>
</evidence>
<comment type="subcellular location">
    <subcellularLocation>
        <location evidence="1">Nucleus</location>
    </subcellularLocation>
</comment>
<dbReference type="InterPro" id="IPR036864">
    <property type="entry name" value="Zn2-C6_fun-type_DNA-bd_sf"/>
</dbReference>
<keyword evidence="2" id="KW-0479">Metal-binding</keyword>
<dbReference type="OMA" id="GGHIRFY"/>
<dbReference type="PANTHER" id="PTHR31313">
    <property type="entry name" value="TY1 ENHANCER ACTIVATOR"/>
    <property type="match status" value="1"/>
</dbReference>
<dbReference type="GO" id="GO:0008270">
    <property type="term" value="F:zinc ion binding"/>
    <property type="evidence" value="ECO:0007669"/>
    <property type="project" value="InterPro"/>
</dbReference>
<feature type="compositionally biased region" description="Polar residues" evidence="8">
    <location>
        <begin position="126"/>
        <end position="138"/>
    </location>
</feature>
<organism evidence="10 11">
    <name type="scientific">Scytalidium lignicola</name>
    <name type="common">Hyphomycete</name>
    <dbReference type="NCBI Taxonomy" id="5539"/>
    <lineage>
        <taxon>Eukaryota</taxon>
        <taxon>Fungi</taxon>
        <taxon>Dikarya</taxon>
        <taxon>Ascomycota</taxon>
        <taxon>Pezizomycotina</taxon>
        <taxon>Leotiomycetes</taxon>
        <taxon>Leotiomycetes incertae sedis</taxon>
        <taxon>Scytalidium</taxon>
    </lineage>
</organism>
<dbReference type="AlphaFoldDB" id="A0A3E2HIG9"/>
<dbReference type="GO" id="GO:0003677">
    <property type="term" value="F:DNA binding"/>
    <property type="evidence" value="ECO:0007669"/>
    <property type="project" value="UniProtKB-KW"/>
</dbReference>
<dbReference type="OrthoDB" id="2154091at2759"/>
<protein>
    <recommendedName>
        <fullName evidence="9">Xylanolytic transcriptional activator regulatory domain-containing protein</fullName>
    </recommendedName>
</protein>
<dbReference type="InterPro" id="IPR001138">
    <property type="entry name" value="Zn2Cys6_DnaBD"/>
</dbReference>
<dbReference type="GO" id="GO:0005634">
    <property type="term" value="C:nucleus"/>
    <property type="evidence" value="ECO:0007669"/>
    <property type="project" value="UniProtKB-SubCell"/>
</dbReference>
<dbReference type="InterPro" id="IPR007219">
    <property type="entry name" value="XnlR_reg_dom"/>
</dbReference>
<dbReference type="GO" id="GO:0006351">
    <property type="term" value="P:DNA-templated transcription"/>
    <property type="evidence" value="ECO:0007669"/>
    <property type="project" value="InterPro"/>
</dbReference>
<evidence type="ECO:0000256" key="3">
    <source>
        <dbReference type="ARBA" id="ARBA00022833"/>
    </source>
</evidence>
<sequence length="816" mass="91522">MSLQLASLVCDGTTPSCSNCVNKNRECRYLAGDDRRKLSLRVAIELLSQRVDQLTQFILDNGLQVPALSEHEEASLRKVLTMIGLPYENLTGRRIQPGSDGHQGDIGDINLMQNENGGPNAPEAAVTNSDSSESQTLNKRSRTEHQETQQPMSSQEAPALNFTCQIPSGGQPSPNSNSSGQIESALGLTDTNAQNTSLPYWDWTNIGGQGQAFNINDASRFSSVPQNSYPNASAHHRSYNDVLIERSPPPSTDDIDDSDSVEELVDQLADRMGTLHIGADGQIRYYGPTSNFTLMDMPSTDPMHIHRSIRNDGQEYLDRLGVGASVPPDLEDHLINLYFTWQDPPFHIVDREMYESGKRKWYEEAQDTPYYSEALRNAIAKALIEIDLDAPCLATAQAMVVTSCHDMGCTRDARGWLYSGMAIRLAFDLALHKDMTAYVAKGIISQAEAEVRRTVFWGAYLVDQVWSFHLGRQFRINMDDVTCGKPGRNLSQPVNRQWTPYVTLSTSPTPMTDYLEEVTGQRVLLCEIMAPLGQNLYGTSGIDPHLLQELNAKTVVELFDWRENIPTALRVDLDDTTTPYLPHVLLMYMHYYQCLIYAHRPWMSRSNIQPQPPQGPGFAHARQICVDAAISIARLLQLYEQRYTLRRMNIQGPAITCSAALLLIFAEISHYGRSQGLNIAQHLGVCFRALDEFGQSWESARRSRVFLTRLQRQWELQARQKRSARRLSKEVSDSSRKRPLTATDFDAHQGNHHAIWQGNTHQQLQSEGINGAPDPDLDMNFDWMLGVNAQTVSRSWATGPYSRLAPSDLMGFLEDV</sequence>